<dbReference type="InterPro" id="IPR005107">
    <property type="entry name" value="CO_DH_flav_C"/>
</dbReference>
<dbReference type="SUPFAM" id="SSF56176">
    <property type="entry name" value="FAD-binding/transporter-associated domain-like"/>
    <property type="match status" value="1"/>
</dbReference>
<dbReference type="Gene3D" id="3.30.465.10">
    <property type="match status" value="2"/>
</dbReference>
<accession>A0A090DDB1</accession>
<sequence length="340" mass="37057">MRPFIYEQPTDISAAVALASNFTTRDDQPTRANAQFIAGGTNLADYMKLGVAEPNRLLDLNRLEEQKLRQIRVTEDGIRFGALVRMGEAADHREVKERYPVVADSLRLAASGQIRNMASLAGNVLQRTRCEYFRETSWACNKRVPGSGCAAMDGFNRQHAVLGGSEACIATYHGDFAQALIALDAVVHVEGSRGARKIPFAKLHRQPGDTPHIETDLAADEIVTAIEVPALPWARRSLYLKIRDRESYAFALASAAVALDLDGETVREARIALGGVATVPWRASVAEDALQGKKLDEASAGAAADAAFAEAQPHQHNAFKIELGKRTLVRALLETRDMKV</sequence>
<keyword evidence="5" id="KW-1185">Reference proteome</keyword>
<dbReference type="Gene3D" id="3.30.43.10">
    <property type="entry name" value="Uridine Diphospho-n-acetylenolpyruvylglucosamine Reductase, domain 2"/>
    <property type="match status" value="1"/>
</dbReference>
<protein>
    <submittedName>
        <fullName evidence="4">Putative oxidoreductase with FAD-binding domain</fullName>
    </submittedName>
</protein>
<keyword evidence="2" id="KW-0274">FAD</keyword>
<evidence type="ECO:0000259" key="3">
    <source>
        <dbReference type="PROSITE" id="PS51387"/>
    </source>
</evidence>
<dbReference type="PROSITE" id="PS51387">
    <property type="entry name" value="FAD_PCMH"/>
    <property type="match status" value="1"/>
</dbReference>
<dbReference type="STRING" id="69974.MPLDJ20_150099"/>
<name>A0A090DDB1_MESPL</name>
<keyword evidence="1" id="KW-0285">Flavoprotein</keyword>
<evidence type="ECO:0000256" key="1">
    <source>
        <dbReference type="ARBA" id="ARBA00022630"/>
    </source>
</evidence>
<dbReference type="InterPro" id="IPR016169">
    <property type="entry name" value="FAD-bd_PCMH_sub2"/>
</dbReference>
<dbReference type="InterPro" id="IPR036318">
    <property type="entry name" value="FAD-bd_PCMH-like_sf"/>
</dbReference>
<dbReference type="SMART" id="SM01092">
    <property type="entry name" value="CO_deh_flav_C"/>
    <property type="match status" value="1"/>
</dbReference>
<evidence type="ECO:0000256" key="2">
    <source>
        <dbReference type="ARBA" id="ARBA00022827"/>
    </source>
</evidence>
<dbReference type="GO" id="GO:0016491">
    <property type="term" value="F:oxidoreductase activity"/>
    <property type="evidence" value="ECO:0007669"/>
    <property type="project" value="InterPro"/>
</dbReference>
<dbReference type="GO" id="GO:0071949">
    <property type="term" value="F:FAD binding"/>
    <property type="evidence" value="ECO:0007669"/>
    <property type="project" value="InterPro"/>
</dbReference>
<dbReference type="InterPro" id="IPR002346">
    <property type="entry name" value="Mopterin_DH_FAD-bd"/>
</dbReference>
<organism evidence="4 5">
    <name type="scientific">Mesorhizobium plurifarium</name>
    <dbReference type="NCBI Taxonomy" id="69974"/>
    <lineage>
        <taxon>Bacteria</taxon>
        <taxon>Pseudomonadati</taxon>
        <taxon>Pseudomonadota</taxon>
        <taxon>Alphaproteobacteria</taxon>
        <taxon>Hyphomicrobiales</taxon>
        <taxon>Phyllobacteriaceae</taxon>
        <taxon>Mesorhizobium</taxon>
    </lineage>
</organism>
<dbReference type="InterPro" id="IPR036683">
    <property type="entry name" value="CO_DH_flav_C_dom_sf"/>
</dbReference>
<dbReference type="SUPFAM" id="SSF55447">
    <property type="entry name" value="CO dehydrogenase flavoprotein C-terminal domain-like"/>
    <property type="match status" value="1"/>
</dbReference>
<evidence type="ECO:0000313" key="5">
    <source>
        <dbReference type="Proteomes" id="UP000045285"/>
    </source>
</evidence>
<dbReference type="Proteomes" id="UP000045285">
    <property type="component" value="Unassembled WGS sequence"/>
</dbReference>
<evidence type="ECO:0000313" key="4">
    <source>
        <dbReference type="EMBL" id="CDX13479.1"/>
    </source>
</evidence>
<dbReference type="AlphaFoldDB" id="A0A090DDB1"/>
<dbReference type="Gene3D" id="3.30.390.50">
    <property type="entry name" value="CO dehydrogenase flavoprotein, C-terminal domain"/>
    <property type="match status" value="1"/>
</dbReference>
<dbReference type="PANTHER" id="PTHR42659:SF1">
    <property type="entry name" value="OXIDOREDUCTASE"/>
    <property type="match status" value="1"/>
</dbReference>
<reference evidence="5" key="1">
    <citation type="submission" date="2014-08" db="EMBL/GenBank/DDBJ databases">
        <authorList>
            <person name="Moulin L."/>
        </authorList>
    </citation>
    <scope>NUCLEOTIDE SEQUENCE [LARGE SCALE GENOMIC DNA]</scope>
</reference>
<dbReference type="Pfam" id="PF03450">
    <property type="entry name" value="CO_deh_flav_C"/>
    <property type="match status" value="1"/>
</dbReference>
<dbReference type="EMBL" id="CCMZ01000006">
    <property type="protein sequence ID" value="CDX13479.1"/>
    <property type="molecule type" value="Genomic_DNA"/>
</dbReference>
<proteinExistence type="predicted"/>
<dbReference type="InterPro" id="IPR016167">
    <property type="entry name" value="FAD-bd_PCMH_sub1"/>
</dbReference>
<dbReference type="InterPro" id="IPR016166">
    <property type="entry name" value="FAD-bd_PCMH"/>
</dbReference>
<dbReference type="PANTHER" id="PTHR42659">
    <property type="entry name" value="XANTHINE DEHYDROGENASE SUBUNIT C-RELATED"/>
    <property type="match status" value="1"/>
</dbReference>
<feature type="domain" description="FAD-binding PCMH-type" evidence="3">
    <location>
        <begin position="1"/>
        <end position="233"/>
    </location>
</feature>
<gene>
    <name evidence="4" type="primary">yagS</name>
    <name evidence="4" type="ORF">MPL3356_140217</name>
</gene>
<dbReference type="InterPro" id="IPR051312">
    <property type="entry name" value="Diverse_Substr_Oxidored"/>
</dbReference>
<dbReference type="Pfam" id="PF00941">
    <property type="entry name" value="FAD_binding_5"/>
    <property type="match status" value="1"/>
</dbReference>